<evidence type="ECO:0000256" key="8">
    <source>
        <dbReference type="SAM" id="MobiDB-lite"/>
    </source>
</evidence>
<dbReference type="PANTHER" id="PTHR24243">
    <property type="entry name" value="G-PROTEIN COUPLED RECEPTOR"/>
    <property type="match status" value="1"/>
</dbReference>
<evidence type="ECO:0000313" key="12">
    <source>
        <dbReference type="Proteomes" id="UP001374579"/>
    </source>
</evidence>
<dbReference type="PANTHER" id="PTHR24243:SF233">
    <property type="entry name" value="THYROTROPIN-RELEASING HORMONE RECEPTOR"/>
    <property type="match status" value="1"/>
</dbReference>
<feature type="transmembrane region" description="Helical" evidence="9">
    <location>
        <begin position="205"/>
        <end position="228"/>
    </location>
</feature>
<evidence type="ECO:0000256" key="3">
    <source>
        <dbReference type="ARBA" id="ARBA00022989"/>
    </source>
</evidence>
<dbReference type="Proteomes" id="UP001374579">
    <property type="component" value="Unassembled WGS sequence"/>
</dbReference>
<feature type="transmembrane region" description="Helical" evidence="9">
    <location>
        <begin position="82"/>
        <end position="104"/>
    </location>
</feature>
<proteinExistence type="predicted"/>
<feature type="compositionally biased region" description="Polar residues" evidence="8">
    <location>
        <begin position="350"/>
        <end position="376"/>
    </location>
</feature>
<feature type="domain" description="G-protein coupled receptors family 1 profile" evidence="10">
    <location>
        <begin position="63"/>
        <end position="319"/>
    </location>
</feature>
<evidence type="ECO:0000313" key="11">
    <source>
        <dbReference type="EMBL" id="KAK7113283.1"/>
    </source>
</evidence>
<evidence type="ECO:0000256" key="9">
    <source>
        <dbReference type="SAM" id="Phobius"/>
    </source>
</evidence>
<reference evidence="11 12" key="1">
    <citation type="submission" date="2024-02" db="EMBL/GenBank/DDBJ databases">
        <title>Chromosome-scale genome assembly of the rough periwinkle Littorina saxatilis.</title>
        <authorList>
            <person name="De Jode A."/>
            <person name="Faria R."/>
            <person name="Formenti G."/>
            <person name="Sims Y."/>
            <person name="Smith T.P."/>
            <person name="Tracey A."/>
            <person name="Wood J.M.D."/>
            <person name="Zagrodzka Z.B."/>
            <person name="Johannesson K."/>
            <person name="Butlin R.K."/>
            <person name="Leder E.H."/>
        </authorList>
    </citation>
    <scope>NUCLEOTIDE SEQUENCE [LARGE SCALE GENOMIC DNA]</scope>
    <source>
        <strain evidence="11">Snail1</strain>
        <tissue evidence="11">Muscle</tissue>
    </source>
</reference>
<feature type="transmembrane region" description="Helical" evidence="9">
    <location>
        <begin position="18"/>
        <end position="39"/>
    </location>
</feature>
<dbReference type="GO" id="GO:0005886">
    <property type="term" value="C:plasma membrane"/>
    <property type="evidence" value="ECO:0007669"/>
    <property type="project" value="TreeGrafter"/>
</dbReference>
<name>A0AAN9GLQ3_9CAEN</name>
<gene>
    <name evidence="11" type="ORF">V1264_012595</name>
</gene>
<feature type="transmembrane region" description="Helical" evidence="9">
    <location>
        <begin position="163"/>
        <end position="185"/>
    </location>
</feature>
<keyword evidence="6" id="KW-0675">Receptor</keyword>
<keyword evidence="7" id="KW-0807">Transducer</keyword>
<feature type="transmembrane region" description="Helical" evidence="9">
    <location>
        <begin position="262"/>
        <end position="286"/>
    </location>
</feature>
<evidence type="ECO:0000256" key="5">
    <source>
        <dbReference type="ARBA" id="ARBA00023136"/>
    </source>
</evidence>
<feature type="transmembrane region" description="Helical" evidence="9">
    <location>
        <begin position="298"/>
        <end position="323"/>
    </location>
</feature>
<evidence type="ECO:0000256" key="1">
    <source>
        <dbReference type="ARBA" id="ARBA00004141"/>
    </source>
</evidence>
<sequence length="376" mass="40787">MSTVTLGTAFNVTNSSQIVFSSSFVFAVVKHLGLCVMLTEYLTWALRINDIVQVVISLLGIVGGALSLVVTSLRKNRSSLSVQVALMSLYDVIFLTVVLISAILKLADVTDDAVISVFQVLRQLSLWCVTYTLVDISIERCLSIATPFLARKLFGVGFTLKKAGAVFGAGMAFTVPFVIDLIFGFSTENECEVDRSLSVYGVVYTLYTVHILLYLLPFAVILVANAVLVRALMQVGKHNGRATNANSTAAAKSDASAKQLSIFVVGVSVWYGACMFAPSSLFLVRLARLELFEPKTDIVVAIVADTLVVLSAAANFLFYFLLWRHFRHTFLTMFCRKCRSADLKHEHASSPYSGTKPSSEPVSAGNKTASTAVSGE</sequence>
<protein>
    <recommendedName>
        <fullName evidence="10">G-protein coupled receptors family 1 profile domain-containing protein</fullName>
    </recommendedName>
</protein>
<dbReference type="InterPro" id="IPR017452">
    <property type="entry name" value="GPCR_Rhodpsn_7TM"/>
</dbReference>
<dbReference type="PRINTS" id="PR00237">
    <property type="entry name" value="GPCRRHODOPSN"/>
</dbReference>
<comment type="caution">
    <text evidence="11">The sequence shown here is derived from an EMBL/GenBank/DDBJ whole genome shotgun (WGS) entry which is preliminary data.</text>
</comment>
<feature type="transmembrane region" description="Helical" evidence="9">
    <location>
        <begin position="51"/>
        <end position="70"/>
    </location>
</feature>
<keyword evidence="5 9" id="KW-0472">Membrane</keyword>
<feature type="region of interest" description="Disordered" evidence="8">
    <location>
        <begin position="347"/>
        <end position="376"/>
    </location>
</feature>
<evidence type="ECO:0000256" key="7">
    <source>
        <dbReference type="ARBA" id="ARBA00023224"/>
    </source>
</evidence>
<comment type="subcellular location">
    <subcellularLocation>
        <location evidence="1">Membrane</location>
        <topology evidence="1">Multi-pass membrane protein</topology>
    </subcellularLocation>
</comment>
<evidence type="ECO:0000256" key="6">
    <source>
        <dbReference type="ARBA" id="ARBA00023170"/>
    </source>
</evidence>
<organism evidence="11 12">
    <name type="scientific">Littorina saxatilis</name>
    <dbReference type="NCBI Taxonomy" id="31220"/>
    <lineage>
        <taxon>Eukaryota</taxon>
        <taxon>Metazoa</taxon>
        <taxon>Spiralia</taxon>
        <taxon>Lophotrochozoa</taxon>
        <taxon>Mollusca</taxon>
        <taxon>Gastropoda</taxon>
        <taxon>Caenogastropoda</taxon>
        <taxon>Littorinimorpha</taxon>
        <taxon>Littorinoidea</taxon>
        <taxon>Littorinidae</taxon>
        <taxon>Littorina</taxon>
    </lineage>
</organism>
<dbReference type="SUPFAM" id="SSF81321">
    <property type="entry name" value="Family A G protein-coupled receptor-like"/>
    <property type="match status" value="1"/>
</dbReference>
<keyword evidence="3 9" id="KW-1133">Transmembrane helix</keyword>
<dbReference type="AlphaFoldDB" id="A0AAN9GLQ3"/>
<dbReference type="InterPro" id="IPR000276">
    <property type="entry name" value="GPCR_Rhodpsn"/>
</dbReference>
<keyword evidence="2 9" id="KW-0812">Transmembrane</keyword>
<accession>A0AAN9GLQ3</accession>
<evidence type="ECO:0000256" key="4">
    <source>
        <dbReference type="ARBA" id="ARBA00023040"/>
    </source>
</evidence>
<dbReference type="Pfam" id="PF00001">
    <property type="entry name" value="7tm_1"/>
    <property type="match status" value="1"/>
</dbReference>
<evidence type="ECO:0000259" key="10">
    <source>
        <dbReference type="PROSITE" id="PS50262"/>
    </source>
</evidence>
<keyword evidence="12" id="KW-1185">Reference proteome</keyword>
<dbReference type="PROSITE" id="PS50262">
    <property type="entry name" value="G_PROTEIN_RECEP_F1_2"/>
    <property type="match status" value="1"/>
</dbReference>
<dbReference type="EMBL" id="JBAMIC010000002">
    <property type="protein sequence ID" value="KAK7113283.1"/>
    <property type="molecule type" value="Genomic_DNA"/>
</dbReference>
<evidence type="ECO:0000256" key="2">
    <source>
        <dbReference type="ARBA" id="ARBA00022692"/>
    </source>
</evidence>
<dbReference type="Gene3D" id="1.20.1070.10">
    <property type="entry name" value="Rhodopsin 7-helix transmembrane proteins"/>
    <property type="match status" value="1"/>
</dbReference>
<keyword evidence="4" id="KW-0297">G-protein coupled receptor</keyword>
<dbReference type="GO" id="GO:0004930">
    <property type="term" value="F:G protein-coupled receptor activity"/>
    <property type="evidence" value="ECO:0007669"/>
    <property type="project" value="UniProtKB-KW"/>
</dbReference>